<evidence type="ECO:0000256" key="1">
    <source>
        <dbReference type="SAM" id="MobiDB-lite"/>
    </source>
</evidence>
<keyword evidence="4" id="KW-1185">Reference proteome</keyword>
<gene>
    <name evidence="3" type="ORF">TheveDRAFT_1634</name>
</gene>
<dbReference type="GO" id="GO:0003677">
    <property type="term" value="F:DNA binding"/>
    <property type="evidence" value="ECO:0007669"/>
    <property type="project" value="UniProtKB-KW"/>
</dbReference>
<evidence type="ECO:0000259" key="2">
    <source>
        <dbReference type="SMART" id="SM01043"/>
    </source>
</evidence>
<name>H0UQB4_9BACT</name>
<reference evidence="3 4" key="1">
    <citation type="submission" date="2011-10" db="EMBL/GenBank/DDBJ databases">
        <title>The Noncontiguous Finished genome of Thermanaerovibrio velox DSM 12556.</title>
        <authorList>
            <consortium name="US DOE Joint Genome Institute (JGI-PGF)"/>
            <person name="Lucas S."/>
            <person name="Copeland A."/>
            <person name="Lapidus A."/>
            <person name="Glavina del Rio T."/>
            <person name="Dalin E."/>
            <person name="Tice H."/>
            <person name="Bruce D."/>
            <person name="Goodwin L."/>
            <person name="Pitluck S."/>
            <person name="Peters L."/>
            <person name="Mikhailova N."/>
            <person name="Teshima H."/>
            <person name="Kyrpides N."/>
            <person name="Mavromatis K."/>
            <person name="Ivanova N."/>
            <person name="Markowitz V."/>
            <person name="Cheng J.-F."/>
            <person name="Hugenholtz P."/>
            <person name="Woyke T."/>
            <person name="Wu D."/>
            <person name="Spring S."/>
            <person name="Brambilla E.-M."/>
            <person name="Klenk H.-P."/>
            <person name="Eisen J.A."/>
        </authorList>
    </citation>
    <scope>NUCLEOTIDE SEQUENCE [LARGE SCALE GENOMIC DNA]</scope>
    <source>
        <strain evidence="3 4">DSM 12556</strain>
    </source>
</reference>
<dbReference type="SMART" id="SM01043">
    <property type="entry name" value="BTAD"/>
    <property type="match status" value="1"/>
</dbReference>
<organism evidence="3 4">
    <name type="scientific">Thermanaerovibrio velox DSM 12556</name>
    <dbReference type="NCBI Taxonomy" id="926567"/>
    <lineage>
        <taxon>Bacteria</taxon>
        <taxon>Thermotogati</taxon>
        <taxon>Synergistota</taxon>
        <taxon>Synergistia</taxon>
        <taxon>Synergistales</taxon>
        <taxon>Synergistaceae</taxon>
        <taxon>Thermanaerovibrio</taxon>
    </lineage>
</organism>
<dbReference type="InterPro" id="IPR011990">
    <property type="entry name" value="TPR-like_helical_dom_sf"/>
</dbReference>
<feature type="domain" description="Bacterial transcriptional activator" evidence="2">
    <location>
        <begin position="93"/>
        <end position="228"/>
    </location>
</feature>
<dbReference type="InterPro" id="IPR005158">
    <property type="entry name" value="BTAD"/>
</dbReference>
<dbReference type="OrthoDB" id="9758570at2"/>
<dbReference type="HOGENOM" id="CLU_495999_0_0_0"/>
<dbReference type="InterPro" id="IPR036388">
    <property type="entry name" value="WH-like_DNA-bd_sf"/>
</dbReference>
<feature type="region of interest" description="Disordered" evidence="1">
    <location>
        <begin position="255"/>
        <end position="274"/>
    </location>
</feature>
<dbReference type="Pfam" id="PF03704">
    <property type="entry name" value="BTAD"/>
    <property type="match status" value="1"/>
</dbReference>
<keyword evidence="3" id="KW-0238">DNA-binding</keyword>
<dbReference type="AlphaFoldDB" id="H0UQB4"/>
<dbReference type="Gene3D" id="1.10.10.10">
    <property type="entry name" value="Winged helix-like DNA-binding domain superfamily/Winged helix DNA-binding domain"/>
    <property type="match status" value="1"/>
</dbReference>
<dbReference type="RefSeq" id="WP_006584247.1">
    <property type="nucleotide sequence ID" value="NZ_CM001377.1"/>
</dbReference>
<accession>H0UQB4</accession>
<dbReference type="EMBL" id="CM001377">
    <property type="protein sequence ID" value="EHM10752.1"/>
    <property type="molecule type" value="Genomic_DNA"/>
</dbReference>
<protein>
    <submittedName>
        <fullName evidence="3">DNA-binding transcriptional activator of the SARP family</fullName>
    </submittedName>
</protein>
<dbReference type="PANTHER" id="PTHR35807">
    <property type="entry name" value="TRANSCRIPTIONAL REGULATOR REDD-RELATED"/>
    <property type="match status" value="1"/>
</dbReference>
<proteinExistence type="predicted"/>
<sequence>MLKVTLAGPPSVDMDGERVRFPFRKLEAMAYVLFDQVMVPRDRLCRLLWGDKDLPVARKNLRNAVYVLRRLLPPGMVVLHRDLVSLDLPEGTVDLHMMDRFLSLSDDDREALGREFLEGFDLEGEEEFRRWLSERRVEHRRRFTALARELGAELLRKGDPAGATRWFERVFALDPLDEVAARSLMELYHRSGWAAGPVEVFNALKERLARDYGIMPSPETVELFSRISASRRAFNDFHAIVPPVRAAAAPAVSPASVSRRGKAGDPGEGPVRGVAGPSALDLASKLLSQDGGGVLLHLPSPSPNPLLSCLETFASHGEAKVDRLAFLGAAELAGALAEELARRGTRRVLVNLRDRLEGASFEFLKALLTYGVDGKGLGLLIASPDPGWLSAAGEVEVLDARQDPGPQGGLESLWGSCLCPLGAVWEEVPPGEGNSDLVVSCRDPMSGTLWLAPRDQGLRRKALEIMPDWERRRRAQRSLSFWLGRCMANHLDTVAWEMGTFYGGLLADPLVEGYCSAMWVRARAVIAEAGLAGGRRCPEGPSEEEVRRAASFLRSSGGPALQRVKGLALRISPL</sequence>
<dbReference type="STRING" id="926567.TheveDRAFT_1634"/>
<dbReference type="SUPFAM" id="SSF48452">
    <property type="entry name" value="TPR-like"/>
    <property type="match status" value="1"/>
</dbReference>
<dbReference type="InterPro" id="IPR051677">
    <property type="entry name" value="AfsR-DnrI-RedD_regulator"/>
</dbReference>
<dbReference type="eggNOG" id="COG3629">
    <property type="taxonomic scope" value="Bacteria"/>
</dbReference>
<dbReference type="Proteomes" id="UP000005730">
    <property type="component" value="Chromosome"/>
</dbReference>
<dbReference type="Gene3D" id="1.25.40.10">
    <property type="entry name" value="Tetratricopeptide repeat domain"/>
    <property type="match status" value="1"/>
</dbReference>
<evidence type="ECO:0000313" key="4">
    <source>
        <dbReference type="Proteomes" id="UP000005730"/>
    </source>
</evidence>
<evidence type="ECO:0000313" key="3">
    <source>
        <dbReference type="EMBL" id="EHM10752.1"/>
    </source>
</evidence>